<evidence type="ECO:0000256" key="6">
    <source>
        <dbReference type="SAM" id="SignalP"/>
    </source>
</evidence>
<organism evidence="7 8">
    <name type="scientific">Arachis hypogaea</name>
    <name type="common">Peanut</name>
    <dbReference type="NCBI Taxonomy" id="3818"/>
    <lineage>
        <taxon>Eukaryota</taxon>
        <taxon>Viridiplantae</taxon>
        <taxon>Streptophyta</taxon>
        <taxon>Embryophyta</taxon>
        <taxon>Tracheophyta</taxon>
        <taxon>Spermatophyta</taxon>
        <taxon>Magnoliopsida</taxon>
        <taxon>eudicotyledons</taxon>
        <taxon>Gunneridae</taxon>
        <taxon>Pentapetalae</taxon>
        <taxon>rosids</taxon>
        <taxon>fabids</taxon>
        <taxon>Fabales</taxon>
        <taxon>Fabaceae</taxon>
        <taxon>Papilionoideae</taxon>
        <taxon>50 kb inversion clade</taxon>
        <taxon>dalbergioids sensu lato</taxon>
        <taxon>Dalbergieae</taxon>
        <taxon>Pterocarpus clade</taxon>
        <taxon>Arachis</taxon>
    </lineage>
</organism>
<dbReference type="Proteomes" id="UP000464620">
    <property type="component" value="Chromosome B09"/>
</dbReference>
<evidence type="ECO:0000256" key="4">
    <source>
        <dbReference type="ARBA" id="ARBA00022821"/>
    </source>
</evidence>
<dbReference type="Gramene" id="arahy.Tifrunner.gnm2.ann2.Ah19g163400.1">
    <property type="protein sequence ID" value="arahy.Tifrunner.gnm2.ann2.Ah19g163400.1-CDS"/>
    <property type="gene ID" value="arahy.Tifrunner.gnm2.ann2.Ah19g163400"/>
</dbReference>
<feature type="chain" id="PRO_5025454369" description="Knottin scorpion toxin-like domain-containing protein" evidence="6">
    <location>
        <begin position="26"/>
        <end position="76"/>
    </location>
</feature>
<dbReference type="EMBL" id="CP031001">
    <property type="protein sequence ID" value="QHN76919.1"/>
    <property type="molecule type" value="Genomic_DNA"/>
</dbReference>
<accession>A0A6B9V6B9</accession>
<dbReference type="GO" id="GO:0050832">
    <property type="term" value="P:defense response to fungus"/>
    <property type="evidence" value="ECO:0007669"/>
    <property type="project" value="UniProtKB-KW"/>
</dbReference>
<keyword evidence="4" id="KW-0611">Plant defense</keyword>
<keyword evidence="5" id="KW-1015">Disulfide bond</keyword>
<feature type="signal peptide" evidence="6">
    <location>
        <begin position="1"/>
        <end position="25"/>
    </location>
</feature>
<keyword evidence="6" id="KW-0732">Signal</keyword>
<evidence type="ECO:0000313" key="7">
    <source>
        <dbReference type="EMBL" id="QHN76919.1"/>
    </source>
</evidence>
<sequence length="76" mass="8271">MSQRSLLKFILAVTLVAVIFSICNGLNTDSQHCVGPCNQFFRNCDGYCKKLGYTIGQCVEQPRGNGGFCCCAKPTT</sequence>
<keyword evidence="3" id="KW-0295">Fungicide</keyword>
<dbReference type="Pfam" id="PF25052">
    <property type="entry name" value="AtDEF-like"/>
    <property type="match status" value="1"/>
</dbReference>
<comment type="similarity">
    <text evidence="1">Belongs to the DEFL family.</text>
</comment>
<proteinExistence type="inferred from homology"/>
<dbReference type="AlphaFoldDB" id="A0A6B9V6B9"/>
<protein>
    <recommendedName>
        <fullName evidence="9">Knottin scorpion toxin-like domain-containing protein</fullName>
    </recommendedName>
</protein>
<evidence type="ECO:0000313" key="8">
    <source>
        <dbReference type="Proteomes" id="UP000464620"/>
    </source>
</evidence>
<evidence type="ECO:0000256" key="5">
    <source>
        <dbReference type="ARBA" id="ARBA00023157"/>
    </source>
</evidence>
<evidence type="ECO:0000256" key="1">
    <source>
        <dbReference type="ARBA" id="ARBA00006722"/>
    </source>
</evidence>
<reference evidence="7 8" key="1">
    <citation type="submission" date="2020-01" db="EMBL/GenBank/DDBJ databases">
        <title>Genome sequence of Arachis hypogaea, cultivar Shitouqi.</title>
        <authorList>
            <person name="Zhuang W."/>
            <person name="Chen H."/>
            <person name="Varshney R."/>
            <person name="Wang D."/>
            <person name="Ming R."/>
        </authorList>
    </citation>
    <scope>NUCLEOTIDE SEQUENCE [LARGE SCALE GENOMIC DNA]</scope>
    <source>
        <tissue evidence="7">Young leaf</tissue>
    </source>
</reference>
<evidence type="ECO:0000256" key="3">
    <source>
        <dbReference type="ARBA" id="ARBA00022577"/>
    </source>
</evidence>
<evidence type="ECO:0008006" key="9">
    <source>
        <dbReference type="Google" id="ProtNLM"/>
    </source>
</evidence>
<dbReference type="InterPro" id="IPR010851">
    <property type="entry name" value="DEFL"/>
</dbReference>
<keyword evidence="2" id="KW-0929">Antimicrobial</keyword>
<evidence type="ECO:0000256" key="2">
    <source>
        <dbReference type="ARBA" id="ARBA00022529"/>
    </source>
</evidence>
<name>A0A6B9V6B9_ARAHY</name>
<dbReference type="OrthoDB" id="1393604at2759"/>
<dbReference type="GO" id="GO:0031640">
    <property type="term" value="P:killing of cells of another organism"/>
    <property type="evidence" value="ECO:0007669"/>
    <property type="project" value="UniProtKB-KW"/>
</dbReference>
<gene>
    <name evidence="7" type="ORF">DS421_19g648140</name>
</gene>